<dbReference type="GO" id="GO:0080188">
    <property type="term" value="P:gene silencing by siRNA-directed DNA methylation"/>
    <property type="evidence" value="ECO:0007669"/>
    <property type="project" value="InterPro"/>
</dbReference>
<dbReference type="Proteomes" id="UP000316621">
    <property type="component" value="Chromosome 2"/>
</dbReference>
<dbReference type="Gene3D" id="1.10.287.1490">
    <property type="match status" value="1"/>
</dbReference>
<dbReference type="PANTHER" id="PTHR21596:SF82">
    <property type="entry name" value="FACTOR OF DNA METHYLATION 5-LIKE"/>
    <property type="match status" value="1"/>
</dbReference>
<feature type="domain" description="Factor of DNA methylation 1-5/IDN2" evidence="2">
    <location>
        <begin position="215"/>
        <end position="343"/>
    </location>
</feature>
<proteinExistence type="predicted"/>
<dbReference type="EMBL" id="CM010716">
    <property type="protein sequence ID" value="RZC49423.1"/>
    <property type="molecule type" value="Genomic_DNA"/>
</dbReference>
<evidence type="ECO:0000313" key="3">
    <source>
        <dbReference type="EMBL" id="RZC49423.1"/>
    </source>
</evidence>
<dbReference type="PANTHER" id="PTHR21596">
    <property type="entry name" value="RIBONUCLEASE P SUBUNIT P38"/>
    <property type="match status" value="1"/>
</dbReference>
<dbReference type="STRING" id="3469.A0A4Y7IKK7"/>
<dbReference type="InterPro" id="IPR005379">
    <property type="entry name" value="FDM1-5/IDN2_XH"/>
</dbReference>
<accession>A0A4Y7IKK7</accession>
<feature type="coiled-coil region" evidence="1">
    <location>
        <begin position="38"/>
        <end position="86"/>
    </location>
</feature>
<reference evidence="3 4" key="1">
    <citation type="journal article" date="2018" name="Science">
        <title>The opium poppy genome and morphinan production.</title>
        <authorList>
            <person name="Guo L."/>
            <person name="Winzer T."/>
            <person name="Yang X."/>
            <person name="Li Y."/>
            <person name="Ning Z."/>
            <person name="He Z."/>
            <person name="Teodor R."/>
            <person name="Lu Y."/>
            <person name="Bowser T.A."/>
            <person name="Graham I.A."/>
            <person name="Ye K."/>
        </authorList>
    </citation>
    <scope>NUCLEOTIDE SEQUENCE [LARGE SCALE GENOMIC DNA]</scope>
    <source>
        <strain evidence="4">cv. HN1</strain>
        <tissue evidence="3">Leaves</tissue>
    </source>
</reference>
<protein>
    <recommendedName>
        <fullName evidence="2">Factor of DNA methylation 1-5/IDN2 domain-containing protein</fullName>
    </recommendedName>
</protein>
<gene>
    <name evidence="3" type="ORF">C5167_017851</name>
</gene>
<dbReference type="InterPro" id="IPR045177">
    <property type="entry name" value="FDM1-5/IDN2"/>
</dbReference>
<name>A0A4Y7IKK7_PAPSO</name>
<keyword evidence="4" id="KW-1185">Reference proteome</keyword>
<sequence>MPKIRDFSWGETKRRTGAQLKKMIIGSSLLTTHLHEEIRRLKNLVSRLDTEIDVKNRRIEFMEIKMTNLSTSLSIMKEERDQLNQACVELTTSLNRVTSLLKQAHPQDMRRMHGSMNENETLRRELRNRRIELAQQRKEIEKREAQLVVLSEEVEDMCKKLEEKDDELDSMINLNNTLIAKERISNHELQEARQVLIEGLDGFANIRSRPPVGIKRMGELNEKPFRDICIQKFSSKEWEIKSVGLCSLWQNKIQDPEWYPYKKVTIDKKLHEVINEDDEKLRELKDEWGEEVYDAVANASLEMNEYNTSGRYPVRELWNFKEGRQASLKEVMEYVLQKLKVLKTVKRQRF</sequence>
<dbReference type="Gramene" id="RZC49423">
    <property type="protein sequence ID" value="RZC49423"/>
    <property type="gene ID" value="C5167_017851"/>
</dbReference>
<evidence type="ECO:0000259" key="2">
    <source>
        <dbReference type="Pfam" id="PF03469"/>
    </source>
</evidence>
<keyword evidence="1" id="KW-0175">Coiled coil</keyword>
<dbReference type="OMA" id="IWEMERY"/>
<dbReference type="AlphaFoldDB" id="A0A4Y7IKK7"/>
<evidence type="ECO:0000313" key="4">
    <source>
        <dbReference type="Proteomes" id="UP000316621"/>
    </source>
</evidence>
<dbReference type="Pfam" id="PF03469">
    <property type="entry name" value="XH"/>
    <property type="match status" value="1"/>
</dbReference>
<organism evidence="3 4">
    <name type="scientific">Papaver somniferum</name>
    <name type="common">Opium poppy</name>
    <dbReference type="NCBI Taxonomy" id="3469"/>
    <lineage>
        <taxon>Eukaryota</taxon>
        <taxon>Viridiplantae</taxon>
        <taxon>Streptophyta</taxon>
        <taxon>Embryophyta</taxon>
        <taxon>Tracheophyta</taxon>
        <taxon>Spermatophyta</taxon>
        <taxon>Magnoliopsida</taxon>
        <taxon>Ranunculales</taxon>
        <taxon>Papaveraceae</taxon>
        <taxon>Papaveroideae</taxon>
        <taxon>Papaver</taxon>
    </lineage>
</organism>
<evidence type="ECO:0000256" key="1">
    <source>
        <dbReference type="SAM" id="Coils"/>
    </source>
</evidence>
<feature type="coiled-coil region" evidence="1">
    <location>
        <begin position="116"/>
        <end position="167"/>
    </location>
</feature>